<dbReference type="EC" id="1.1.1.27" evidence="3 8"/>
<feature type="binding site" evidence="8">
    <location>
        <position position="151"/>
    </location>
    <ligand>
        <name>NAD(+)</name>
        <dbReference type="ChEBI" id="CHEBI:57540"/>
    </ligand>
</feature>
<dbReference type="FunFam" id="3.40.50.720:FF:000018">
    <property type="entry name" value="Malate dehydrogenase"/>
    <property type="match status" value="1"/>
</dbReference>
<dbReference type="PANTHER" id="PTHR43128">
    <property type="entry name" value="L-2-HYDROXYCARBOXYLATE DEHYDROGENASE (NAD(P)(+))"/>
    <property type="match status" value="1"/>
</dbReference>
<feature type="binding site" evidence="8">
    <location>
        <position position="176"/>
    </location>
    <ligand>
        <name>beta-D-fructose 1,6-bisphosphate</name>
        <dbReference type="ChEBI" id="CHEBI:32966"/>
        <note>allosteric activator</note>
    </ligand>
</feature>
<dbReference type="EMBL" id="NPCC01000006">
    <property type="protein sequence ID" value="PAE89958.1"/>
    <property type="molecule type" value="Genomic_DNA"/>
</dbReference>
<feature type="binding site" evidence="10">
    <location>
        <position position="103"/>
    </location>
    <ligand>
        <name>NAD(+)</name>
        <dbReference type="ChEBI" id="CHEBI:57540"/>
    </ligand>
</feature>
<evidence type="ECO:0000256" key="5">
    <source>
        <dbReference type="ARBA" id="ARBA00023002"/>
    </source>
</evidence>
<dbReference type="GO" id="GO:0005737">
    <property type="term" value="C:cytoplasm"/>
    <property type="evidence" value="ECO:0007669"/>
    <property type="project" value="UniProtKB-SubCell"/>
</dbReference>
<dbReference type="HAMAP" id="MF_00488">
    <property type="entry name" value="Lactate_dehydrog"/>
    <property type="match status" value="1"/>
</dbReference>
<dbReference type="RefSeq" id="WP_095255315.1">
    <property type="nucleotide sequence ID" value="NZ_BOQQ01000002.1"/>
</dbReference>
<dbReference type="InterPro" id="IPR001236">
    <property type="entry name" value="Lactate/malate_DH_N"/>
</dbReference>
<feature type="active site" description="Proton acceptor" evidence="8 9">
    <location>
        <position position="183"/>
    </location>
</feature>
<feature type="domain" description="Lactate/malate dehydrogenase C-terminal" evidence="12">
    <location>
        <begin position="153"/>
        <end position="318"/>
    </location>
</feature>
<dbReference type="InterPro" id="IPR036291">
    <property type="entry name" value="NAD(P)-bd_dom_sf"/>
</dbReference>
<evidence type="ECO:0000259" key="11">
    <source>
        <dbReference type="Pfam" id="PF00056"/>
    </source>
</evidence>
<evidence type="ECO:0000256" key="1">
    <source>
        <dbReference type="ARBA" id="ARBA00004843"/>
    </source>
</evidence>
<comment type="function">
    <text evidence="8">Catalyzes the conversion of lactate to pyruvate.</text>
</comment>
<dbReference type="PIRSF" id="PIRSF000102">
    <property type="entry name" value="Lac_mal_DH"/>
    <property type="match status" value="1"/>
</dbReference>
<comment type="similarity">
    <text evidence="2 8">Belongs to the LDH/MDH superfamily. LDH family.</text>
</comment>
<feature type="binding site" evidence="8">
    <location>
        <begin position="156"/>
        <end position="159"/>
    </location>
    <ligand>
        <name>substrate</name>
    </ligand>
</feature>
<evidence type="ECO:0000313" key="14">
    <source>
        <dbReference type="Proteomes" id="UP000216207"/>
    </source>
</evidence>
<feature type="domain" description="Lactate/malate dehydrogenase N-terminal" evidence="11">
    <location>
        <begin position="12"/>
        <end position="150"/>
    </location>
</feature>
<keyword evidence="4 8" id="KW-0021">Allosteric enzyme</keyword>
<feature type="binding site" evidence="8">
    <location>
        <position position="161"/>
    </location>
    <ligand>
        <name>beta-D-fructose 1,6-bisphosphate</name>
        <dbReference type="ChEBI" id="CHEBI:32966"/>
        <note>allosteric activator</note>
    </ligand>
</feature>
<keyword evidence="5 8" id="KW-0560">Oxidoreductase</keyword>
<gene>
    <name evidence="8" type="primary">ldh</name>
    <name evidence="13" type="ORF">CHH72_06500</name>
</gene>
<dbReference type="UniPathway" id="UPA00554">
    <property type="reaction ID" value="UER00611"/>
</dbReference>
<feature type="binding site" evidence="8">
    <location>
        <position position="47"/>
    </location>
    <ligand>
        <name>NAD(+)</name>
        <dbReference type="ChEBI" id="CHEBI:57540"/>
    </ligand>
</feature>
<evidence type="ECO:0000256" key="3">
    <source>
        <dbReference type="ARBA" id="ARBA00012967"/>
    </source>
</evidence>
<feature type="binding site" evidence="8">
    <location>
        <position position="96"/>
    </location>
    <ligand>
        <name>substrate</name>
    </ligand>
</feature>
<keyword evidence="8" id="KW-0597">Phosphoprotein</keyword>
<reference evidence="13 14" key="1">
    <citation type="submission" date="2017-07" db="EMBL/GenBank/DDBJ databases">
        <title>Isolation and whole genome analysis of endospore-forming bacteria from heroin.</title>
        <authorList>
            <person name="Kalinowski J."/>
            <person name="Ahrens B."/>
            <person name="Al-Dilaimi A."/>
            <person name="Winkler A."/>
            <person name="Wibberg D."/>
            <person name="Schleenbecker U."/>
            <person name="Ruckert C."/>
            <person name="Wolfel R."/>
            <person name="Grass G."/>
        </authorList>
    </citation>
    <scope>NUCLEOTIDE SEQUENCE [LARGE SCALE GENOMIC DNA]</scope>
    <source>
        <strain evidence="13 14">7539</strain>
    </source>
</reference>
<sequence length="325" mass="35645">MVRTPSKAKRDRVVVIGTGHVGSSYAFALMNQGVAKELVIIDIDQEKASGDVMDLNHGQAFAPSVTSIWHGNYEDCKEADVVCISAGANQKPGETRLDLLEKNVIIFKEVVDAVMASGFNGIFLVATNPVDLLTQATQVFSGLPKKRVIGSGTTLDTARLRFMLGEYFQISAKHVHAYVVGEHGDSALPLWSTATIGNVPLSQYLLRNRAYKKADLDDIFTNVRDAAYEIIHKKGATYYGIAMSLVRITKALLKNENAVMTVSTFLNGEFGAKEVCIAVPAIVNRNGVREVLELKLNDIERQQFTESVQMLKGTYKTIMQTGHSF</sequence>
<dbReference type="NCBIfam" id="TIGR01771">
    <property type="entry name" value="L-LDH-NAD"/>
    <property type="match status" value="1"/>
</dbReference>
<feature type="binding site" evidence="8 10">
    <location>
        <position position="42"/>
    </location>
    <ligand>
        <name>NAD(+)</name>
        <dbReference type="ChEBI" id="CHEBI:57540"/>
    </ligand>
</feature>
<dbReference type="InterPro" id="IPR022383">
    <property type="entry name" value="Lactate/malate_DH_C"/>
</dbReference>
<comment type="catalytic activity">
    <reaction evidence="7 8">
        <text>(S)-lactate + NAD(+) = pyruvate + NADH + H(+)</text>
        <dbReference type="Rhea" id="RHEA:23444"/>
        <dbReference type="ChEBI" id="CHEBI:15361"/>
        <dbReference type="ChEBI" id="CHEBI:15378"/>
        <dbReference type="ChEBI" id="CHEBI:16651"/>
        <dbReference type="ChEBI" id="CHEBI:57540"/>
        <dbReference type="ChEBI" id="CHEBI:57945"/>
        <dbReference type="EC" id="1.1.1.27"/>
    </reaction>
</comment>
<evidence type="ECO:0000256" key="2">
    <source>
        <dbReference type="ARBA" id="ARBA00006054"/>
    </source>
</evidence>
<evidence type="ECO:0000256" key="7">
    <source>
        <dbReference type="ARBA" id="ARBA00049258"/>
    </source>
</evidence>
<comment type="subunit">
    <text evidence="8">Homotetramer.</text>
</comment>
<dbReference type="CDD" id="cd05291">
    <property type="entry name" value="HicDH_like"/>
    <property type="match status" value="1"/>
</dbReference>
<feature type="binding site" evidence="8">
    <location>
        <position position="21"/>
    </location>
    <ligand>
        <name>NAD(+)</name>
        <dbReference type="ChEBI" id="CHEBI:57540"/>
    </ligand>
</feature>
<dbReference type="Gene3D" id="3.40.50.720">
    <property type="entry name" value="NAD(P)-binding Rossmann-like Domain"/>
    <property type="match status" value="1"/>
</dbReference>
<feature type="modified residue" description="Phosphotyrosine" evidence="8">
    <location>
        <position position="228"/>
    </location>
</feature>
<protein>
    <recommendedName>
        <fullName evidence="3 8">L-lactate dehydrogenase</fullName>
        <shortName evidence="8">L-LDH</shortName>
        <ecNumber evidence="3 8">1.1.1.27</ecNumber>
    </recommendedName>
</protein>
<dbReference type="NCBIfam" id="NF000824">
    <property type="entry name" value="PRK00066.1"/>
    <property type="match status" value="1"/>
</dbReference>
<accession>A0A268P2P3</accession>
<organism evidence="13 14">
    <name type="scientific">Shouchella clausii</name>
    <name type="common">Alkalihalobacillus clausii</name>
    <dbReference type="NCBI Taxonomy" id="79880"/>
    <lineage>
        <taxon>Bacteria</taxon>
        <taxon>Bacillati</taxon>
        <taxon>Bacillota</taxon>
        <taxon>Bacilli</taxon>
        <taxon>Bacillales</taxon>
        <taxon>Bacillaceae</taxon>
        <taxon>Shouchella</taxon>
    </lineage>
</organism>
<feature type="binding site" evidence="8">
    <location>
        <position position="90"/>
    </location>
    <ligand>
        <name>substrate</name>
    </ligand>
</feature>
<feature type="binding site" evidence="10">
    <location>
        <begin position="17"/>
        <end position="22"/>
    </location>
    <ligand>
        <name>NAD(+)</name>
        <dbReference type="ChEBI" id="CHEBI:57540"/>
    </ligand>
</feature>
<feature type="binding site" evidence="8">
    <location>
        <position position="73"/>
    </location>
    <ligand>
        <name>NAD(+)</name>
        <dbReference type="ChEBI" id="CHEBI:57540"/>
    </ligand>
</feature>
<dbReference type="Proteomes" id="UP000216207">
    <property type="component" value="Unassembled WGS sequence"/>
</dbReference>
<dbReference type="PRINTS" id="PR00086">
    <property type="entry name" value="LLDHDRGNASE"/>
</dbReference>
<dbReference type="InterPro" id="IPR001557">
    <property type="entry name" value="L-lactate/malate_DH"/>
</dbReference>
<dbReference type="Gene3D" id="3.90.110.10">
    <property type="entry name" value="Lactate dehydrogenase/glycoside hydrolase, family 4, C-terminal"/>
    <property type="match status" value="1"/>
</dbReference>
<evidence type="ECO:0000256" key="10">
    <source>
        <dbReference type="PIRSR" id="PIRSR000102-3"/>
    </source>
</evidence>
<evidence type="ECO:0000256" key="9">
    <source>
        <dbReference type="PIRSR" id="PIRSR000102-1"/>
    </source>
</evidence>
<dbReference type="GO" id="GO:0006096">
    <property type="term" value="P:glycolytic process"/>
    <property type="evidence" value="ECO:0007669"/>
    <property type="project" value="UniProtKB-UniRule"/>
</dbReference>
<dbReference type="SUPFAM" id="SSF56327">
    <property type="entry name" value="LDH C-terminal domain-like"/>
    <property type="match status" value="1"/>
</dbReference>
<comment type="subcellular location">
    <subcellularLocation>
        <location evidence="8">Cytoplasm</location>
    </subcellularLocation>
</comment>
<evidence type="ECO:0000259" key="12">
    <source>
        <dbReference type="Pfam" id="PF02866"/>
    </source>
</evidence>
<proteinExistence type="inferred from homology"/>
<dbReference type="NCBIfam" id="NF004863">
    <property type="entry name" value="PRK06223.1"/>
    <property type="match status" value="1"/>
</dbReference>
<keyword evidence="8" id="KW-0963">Cytoplasm</keyword>
<dbReference type="GO" id="GO:0006089">
    <property type="term" value="P:lactate metabolic process"/>
    <property type="evidence" value="ECO:0007669"/>
    <property type="project" value="TreeGrafter"/>
</dbReference>
<dbReference type="PROSITE" id="PS00064">
    <property type="entry name" value="L_LDH"/>
    <property type="match status" value="1"/>
</dbReference>
<dbReference type="Pfam" id="PF00056">
    <property type="entry name" value="Ldh_1_N"/>
    <property type="match status" value="1"/>
</dbReference>
<evidence type="ECO:0000256" key="4">
    <source>
        <dbReference type="ARBA" id="ARBA00022533"/>
    </source>
</evidence>
<evidence type="ECO:0000256" key="8">
    <source>
        <dbReference type="HAMAP-Rule" id="MF_00488"/>
    </source>
</evidence>
<evidence type="ECO:0000256" key="6">
    <source>
        <dbReference type="ARBA" id="ARBA00023027"/>
    </source>
</evidence>
<comment type="caution">
    <text evidence="8">Lacks conserved residue(s) required for the propagation of feature annotation.</text>
</comment>
<feature type="binding site" evidence="8">
    <location>
        <position position="237"/>
    </location>
    <ligand>
        <name>substrate</name>
    </ligand>
</feature>
<dbReference type="InterPro" id="IPR015955">
    <property type="entry name" value="Lactate_DH/Glyco_Ohase_4_C"/>
</dbReference>
<dbReference type="AlphaFoldDB" id="A0A268P2P3"/>
<feature type="binding site" evidence="8">
    <location>
        <begin position="126"/>
        <end position="128"/>
    </location>
    <ligand>
        <name>NAD(+)</name>
        <dbReference type="ChEBI" id="CHEBI:57540"/>
    </ligand>
</feature>
<dbReference type="Pfam" id="PF02866">
    <property type="entry name" value="Ldh_1_C"/>
    <property type="match status" value="1"/>
</dbReference>
<dbReference type="PANTHER" id="PTHR43128:SF16">
    <property type="entry name" value="L-LACTATE DEHYDROGENASE"/>
    <property type="match status" value="1"/>
</dbReference>
<dbReference type="InterPro" id="IPR018177">
    <property type="entry name" value="L-lactate_DH_AS"/>
</dbReference>
<comment type="pathway">
    <text evidence="1 8">Fermentation; pyruvate fermentation to lactate; (S)-lactate from pyruvate: step 1/1.</text>
</comment>
<name>A0A268P2P3_SHOCL</name>
<dbReference type="SUPFAM" id="SSF51735">
    <property type="entry name" value="NAD(P)-binding Rossmann-fold domains"/>
    <property type="match status" value="1"/>
</dbReference>
<dbReference type="GO" id="GO:0004459">
    <property type="term" value="F:L-lactate dehydrogenase (NAD+) activity"/>
    <property type="evidence" value="ECO:0007669"/>
    <property type="project" value="UniProtKB-UniRule"/>
</dbReference>
<keyword evidence="6 8" id="KW-0520">NAD</keyword>
<evidence type="ECO:0000313" key="13">
    <source>
        <dbReference type="EMBL" id="PAE89958.1"/>
    </source>
</evidence>
<dbReference type="InterPro" id="IPR011304">
    <property type="entry name" value="L-lactate_DH"/>
</dbReference>
<feature type="binding site" evidence="8">
    <location>
        <begin position="87"/>
        <end position="88"/>
    </location>
    <ligand>
        <name>NAD(+)</name>
        <dbReference type="ChEBI" id="CHEBI:57540"/>
    </ligand>
</feature>
<feature type="binding site" evidence="8">
    <location>
        <begin position="128"/>
        <end position="131"/>
    </location>
    <ligand>
        <name>substrate</name>
    </ligand>
</feature>
<comment type="activity regulation">
    <text evidence="8">Allosterically activated by fructose 1,6-bisphosphate (FBP).</text>
</comment>
<comment type="caution">
    <text evidence="13">The sequence shown here is derived from an EMBL/GenBank/DDBJ whole genome shotgun (WGS) entry which is preliminary data.</text>
</comment>